<keyword evidence="3" id="KW-1185">Reference proteome</keyword>
<dbReference type="AlphaFoldDB" id="A0A6N3T9Q4"/>
<name>A0A6N3T9Q4_9PROT</name>
<protein>
    <submittedName>
        <fullName evidence="1">Lytic transglycosylase</fullName>
    </submittedName>
</protein>
<evidence type="ECO:0000313" key="2">
    <source>
        <dbReference type="EMBL" id="GEN04898.1"/>
    </source>
</evidence>
<evidence type="ECO:0000313" key="4">
    <source>
        <dbReference type="Proteomes" id="UP000321104"/>
    </source>
</evidence>
<evidence type="ECO:0000313" key="3">
    <source>
        <dbReference type="Proteomes" id="UP000032673"/>
    </source>
</evidence>
<reference evidence="1 3" key="1">
    <citation type="submission" date="2012-11" db="EMBL/GenBank/DDBJ databases">
        <title>Whole genome sequence of Acetobacter indonesiensis 5H-1.</title>
        <authorList>
            <person name="Azuma Y."/>
            <person name="Higashiura N."/>
            <person name="Hirakawa H."/>
            <person name="Matsushita K."/>
        </authorList>
    </citation>
    <scope>NUCLEOTIDE SEQUENCE [LARGE SCALE GENOMIC DNA]</scope>
    <source>
        <strain evidence="1 3">5H-1</strain>
    </source>
</reference>
<accession>A0A6N3T9Q4</accession>
<dbReference type="Proteomes" id="UP000321104">
    <property type="component" value="Unassembled WGS sequence"/>
</dbReference>
<dbReference type="Gene3D" id="1.10.530.10">
    <property type="match status" value="1"/>
</dbReference>
<evidence type="ECO:0000313" key="1">
    <source>
        <dbReference type="EMBL" id="GAN62587.1"/>
    </source>
</evidence>
<gene>
    <name evidence="1" type="ORF">Abin_010_003</name>
    <name evidence="2" type="ORF">AIN02nite_29230</name>
</gene>
<dbReference type="EMBL" id="BAMW01000010">
    <property type="protein sequence ID" value="GAN62587.1"/>
    <property type="molecule type" value="Genomic_DNA"/>
</dbReference>
<sequence>MISRLCLTWAAAAGVDPNNCEQAAEYAAKRMHSDMQHYQGSLASSLAEYNWGGGNLKKAQQAFGQG</sequence>
<dbReference type="EMBL" id="BJXQ01000039">
    <property type="protein sequence ID" value="GEN04898.1"/>
    <property type="molecule type" value="Genomic_DNA"/>
</dbReference>
<reference evidence="2 4" key="2">
    <citation type="submission" date="2019-07" db="EMBL/GenBank/DDBJ databases">
        <title>Whole genome shotgun sequence of Acetobacter indonesiensis NBRC 16471.</title>
        <authorList>
            <person name="Hosoyama A."/>
            <person name="Uohara A."/>
            <person name="Ohji S."/>
            <person name="Ichikawa N."/>
        </authorList>
    </citation>
    <scope>NUCLEOTIDE SEQUENCE [LARGE SCALE GENOMIC DNA]</scope>
    <source>
        <strain evidence="2 4">NBRC 16471</strain>
    </source>
</reference>
<dbReference type="Proteomes" id="UP000032673">
    <property type="component" value="Unassembled WGS sequence"/>
</dbReference>
<comment type="caution">
    <text evidence="2">The sequence shown here is derived from an EMBL/GenBank/DDBJ whole genome shotgun (WGS) entry which is preliminary data.</text>
</comment>
<organism evidence="2 4">
    <name type="scientific">Acetobacter indonesiensis</name>
    <dbReference type="NCBI Taxonomy" id="104101"/>
    <lineage>
        <taxon>Bacteria</taxon>
        <taxon>Pseudomonadati</taxon>
        <taxon>Pseudomonadota</taxon>
        <taxon>Alphaproteobacteria</taxon>
        <taxon>Acetobacterales</taxon>
        <taxon>Acetobacteraceae</taxon>
        <taxon>Acetobacter</taxon>
    </lineage>
</organism>
<proteinExistence type="predicted"/>